<evidence type="ECO:0000259" key="2">
    <source>
        <dbReference type="PROSITE" id="PS50190"/>
    </source>
</evidence>
<dbReference type="GO" id="GO:0005085">
    <property type="term" value="F:guanyl-nucleotide exchange factor activity"/>
    <property type="evidence" value="ECO:0007669"/>
    <property type="project" value="InterPro"/>
</dbReference>
<dbReference type="PROSITE" id="PS50190">
    <property type="entry name" value="SEC7"/>
    <property type="match status" value="1"/>
</dbReference>
<accession>I7ISF4</accession>
<dbReference type="GeneID" id="24426053"/>
<organism evidence="3 4">
    <name type="scientific">Babesia microti (strain RI)</name>
    <dbReference type="NCBI Taxonomy" id="1133968"/>
    <lineage>
        <taxon>Eukaryota</taxon>
        <taxon>Sar</taxon>
        <taxon>Alveolata</taxon>
        <taxon>Apicomplexa</taxon>
        <taxon>Aconoidasida</taxon>
        <taxon>Piroplasmida</taxon>
        <taxon>Babesiidae</taxon>
        <taxon>Babesia</taxon>
    </lineage>
</organism>
<feature type="region of interest" description="Disordered" evidence="1">
    <location>
        <begin position="1172"/>
        <end position="1192"/>
    </location>
</feature>
<dbReference type="Proteomes" id="UP000002899">
    <property type="component" value="Chromosome IV"/>
</dbReference>
<dbReference type="InterPro" id="IPR023394">
    <property type="entry name" value="Sec7_C_sf"/>
</dbReference>
<dbReference type="SUPFAM" id="SSF48425">
    <property type="entry name" value="Sec7 domain"/>
    <property type="match status" value="1"/>
</dbReference>
<gene>
    <name evidence="3" type="ORF">BmR1_04g07030</name>
</gene>
<dbReference type="Pfam" id="PF01369">
    <property type="entry name" value="Sec7"/>
    <property type="match status" value="1"/>
</dbReference>
<reference evidence="3 4" key="3">
    <citation type="journal article" date="2016" name="Sci. Rep.">
        <title>Genome-wide diversity and gene expression profiling of Babesia microti isolates identify polymorphic genes that mediate host-pathogen interactions.</title>
        <authorList>
            <person name="Silva J.C."/>
            <person name="Cornillot E."/>
            <person name="McCracken C."/>
            <person name="Usmani-Brown S."/>
            <person name="Dwivedi A."/>
            <person name="Ifeonu O.O."/>
            <person name="Crabtree J."/>
            <person name="Gotia H.T."/>
            <person name="Virji A.Z."/>
            <person name="Reynes C."/>
            <person name="Colinge J."/>
            <person name="Kumar V."/>
            <person name="Lawres L."/>
            <person name="Pazzi J.E."/>
            <person name="Pablo J.V."/>
            <person name="Hung C."/>
            <person name="Brancato J."/>
            <person name="Kumari P."/>
            <person name="Orvis J."/>
            <person name="Tretina K."/>
            <person name="Chibucos M."/>
            <person name="Ott S."/>
            <person name="Sadzewicz L."/>
            <person name="Sengamalay N."/>
            <person name="Shetty A.C."/>
            <person name="Su Q."/>
            <person name="Tallon L."/>
            <person name="Fraser C.M."/>
            <person name="Frutos R."/>
            <person name="Molina D.M."/>
            <person name="Krause P.J."/>
            <person name="Ben Mamoun C."/>
        </authorList>
    </citation>
    <scope>NUCLEOTIDE SEQUENCE [LARGE SCALE GENOMIC DNA]</scope>
    <source>
        <strain evidence="3 4">RI</strain>
    </source>
</reference>
<proteinExistence type="predicted"/>
<evidence type="ECO:0000256" key="1">
    <source>
        <dbReference type="SAM" id="MobiDB-lite"/>
    </source>
</evidence>
<name>I7ISF4_BABMR</name>
<dbReference type="EMBL" id="LN871599">
    <property type="protein sequence ID" value="CCF75601.1"/>
    <property type="molecule type" value="Genomic_DNA"/>
</dbReference>
<dbReference type="VEuPathDB" id="PiroplasmaDB:BmR1_04g07030"/>
<dbReference type="SMART" id="SM00222">
    <property type="entry name" value="Sec7"/>
    <property type="match status" value="1"/>
</dbReference>
<dbReference type="CDD" id="cd00171">
    <property type="entry name" value="Sec7"/>
    <property type="match status" value="1"/>
</dbReference>
<reference evidence="3 4" key="1">
    <citation type="journal article" date="2012" name="Nucleic Acids Res.">
        <title>Sequencing of the smallest Apicomplexan genome from the human pathogen Babesia microti.</title>
        <authorList>
            <person name="Cornillot E."/>
            <person name="Hadj-Kaddour K."/>
            <person name="Dassouli A."/>
            <person name="Noel B."/>
            <person name="Ranwez V."/>
            <person name="Vacherie B."/>
            <person name="Augagneur Y."/>
            <person name="Bres V."/>
            <person name="Duclos A."/>
            <person name="Randazzo S."/>
            <person name="Carcy B."/>
            <person name="Debierre-Grockiego F."/>
            <person name="Delbecq S."/>
            <person name="Moubri-Menage K."/>
            <person name="Shams-Eldin H."/>
            <person name="Usmani-Brown S."/>
            <person name="Bringaud F."/>
            <person name="Wincker P."/>
            <person name="Vivares C.P."/>
            <person name="Schwarz R.T."/>
            <person name="Schetters T.P."/>
            <person name="Krause P.J."/>
            <person name="Gorenflot A."/>
            <person name="Berry V."/>
            <person name="Barbe V."/>
            <person name="Ben Mamoun C."/>
        </authorList>
    </citation>
    <scope>NUCLEOTIDE SEQUENCE [LARGE SCALE GENOMIC DNA]</scope>
    <source>
        <strain evidence="3 4">RI</strain>
    </source>
</reference>
<dbReference type="InterPro" id="IPR035999">
    <property type="entry name" value="Sec7_dom_sf"/>
</dbReference>
<dbReference type="InterPro" id="IPR016024">
    <property type="entry name" value="ARM-type_fold"/>
</dbReference>
<dbReference type="RefSeq" id="XP_012650009.1">
    <property type="nucleotide sequence ID" value="XM_012794555.1"/>
</dbReference>
<dbReference type="PANTHER" id="PTHR10663">
    <property type="entry name" value="GUANYL-NUCLEOTIDE EXCHANGE FACTOR"/>
    <property type="match status" value="1"/>
</dbReference>
<dbReference type="SUPFAM" id="SSF48371">
    <property type="entry name" value="ARM repeat"/>
    <property type="match status" value="1"/>
</dbReference>
<dbReference type="GO" id="GO:0032012">
    <property type="term" value="P:regulation of ARF protein signal transduction"/>
    <property type="evidence" value="ECO:0007669"/>
    <property type="project" value="InterPro"/>
</dbReference>
<reference evidence="3 4" key="2">
    <citation type="journal article" date="2013" name="PLoS ONE">
        <title>Whole genome mapping and re-organization of the nuclear and mitochondrial genomes of Babesia microti isolates.</title>
        <authorList>
            <person name="Cornillot E."/>
            <person name="Dassouli A."/>
            <person name="Garg A."/>
            <person name="Pachikara N."/>
            <person name="Randazzo S."/>
            <person name="Depoix D."/>
            <person name="Carcy B."/>
            <person name="Delbecq S."/>
            <person name="Frutos R."/>
            <person name="Silva J.C."/>
            <person name="Sutton R."/>
            <person name="Krause P.J."/>
            <person name="Mamoun C.B."/>
        </authorList>
    </citation>
    <scope>NUCLEOTIDE SEQUENCE [LARGE SCALE GENOMIC DNA]</scope>
    <source>
        <strain evidence="3 4">RI</strain>
    </source>
</reference>
<dbReference type="Gene3D" id="1.10.1000.11">
    <property type="entry name" value="Arf Nucleotide-binding Site Opener,domain 2"/>
    <property type="match status" value="1"/>
</dbReference>
<protein>
    <submittedName>
        <fullName evidence="3">Sec7 domain</fullName>
    </submittedName>
</protein>
<dbReference type="KEGG" id="bmic:BmR1_04g07030"/>
<feature type="domain" description="SEC7" evidence="2">
    <location>
        <begin position="498"/>
        <end position="763"/>
    </location>
</feature>
<evidence type="ECO:0000313" key="4">
    <source>
        <dbReference type="Proteomes" id="UP000002899"/>
    </source>
</evidence>
<keyword evidence="4" id="KW-1185">Reference proteome</keyword>
<evidence type="ECO:0000313" key="3">
    <source>
        <dbReference type="EMBL" id="CCF75601.1"/>
    </source>
</evidence>
<sequence>MEKQLDVLLNELYKVIAGIRECKRFNKLEPSGNGTKVLLQLNNVVQYIQQFHHESSMFNYRQVDALIDMLQSAEWLAAGLWPTTLTALTNILKQPASCTIIDKSFSALLAVDVIAFEHKLEGIASEYMHSLTQILAGDCSNNVNPNTICQAYLKMFHLSLQNKHATIRLHALNTFTHLITRHHLQNFQLPLLLSAIISLDWLARIRNEPNNERLHITSIKTLEALQIYKFDYHAVVKLYATNVTSLAALSRGIMPTAFSNSFLDRLSALVVAALNSVNEFLELRIHTLGNSAKICKQSLKFVLINHLSFALFVSFLWENEGVLEAAIRCMFNLHKIFGMEISKQLEFLISQLFSNALNANKDYNAYLLRRIFLAISVRDIHHYMDACPHRHNTYQALVKLLLSNCIPNFRGDARALGLSKRKNVFSQARARARERSARSDDAGSMAEGISSDVFSHTLSALSALLAAISFPRSSGGCLAGVEMGTEMTETETADNVTLEQLVEKFNSDGEWLSHFDGDETKVAHFLMCPFLDLKKAGEFLGSHVEPVFMDKVRREFVAQFNFTAMPIITALRKFLATFRLPGESQQIERIIDTFAETYFAHQLEWSAPEAALCDAENATPRSEGCLMHYRWVVHEEVYYETFRDESFLSALRAYYSPPPSAQCIDSNRVELAPDRTMSTCADVLGPYVWRKSFESGLGAWFANADAVFVLCYSIIMLNTDLHNSHIRNKMKLEEFIRNNKGINAGDDLPDAFLCDIYKSISRSQIQLYRDHAGSIQPTMDSFNTNYSARKVDMLQLPLLQYRQFWSKVDDGEILIGIEAESGREDRAEEVLDSGAIGSSAPCLGILVSAGVLEFLDSAVYLSESAEFLQETLTTLWKLSVIAAKFDAVDLVNEIFTLPSLTFTDQLSHRCQIIVAFSMHFVAAFGKLFDAKSWEVAYSAQLSLLSLNLLQNSTFGMPSPCSSPGGALVPPKVKFHRADLRRQGFKWISDIAGYIFSNKHTAAEPVAPAADVYSAPRFGREALGKASMHFLFSPQNRNDLISNPLFDPLLAAAEVELIRSTEDELCLRQLLDMFYQYGSGLPSASKASRTVDCSQRPPIAAMLNLSTLPDASLPQLLDYFKFRLALINHYKVHLLVPAVLCSHDCKLPQFDSGLGEIERWLFNQWPRSAQGALGSGMDTMGNGKGGRRLEREEDDSDRCKRGVILAPNEKELSRFRIRASPLVALATLGLLVEAIAEAGEAETAPPAAKELVAVKLDRALALFARVVYSIFDSELLDVTNVSVANSGTEEEKPSAIGDVGSAASLDCTALNWLAGDDLDSIKACAVAIVLGFVSRSIGGVGSGLRRLCGEMLFLISRLPCKYLSLHWMKAPLHAAIAAAAGGVSSNSGGFLPALLLIQRICGMGDLTIVHHHDRRSCVTEEHSVWRIFNRLIANSGFSRGEHRDHLADVVQTIIVIAVFYQKCPPLEEEYGDQVEAVKLLVGLAEGGAFGGERGIVMRSLALISAFAPKAVRAGAMVNLQHRLCHPGHDLSLNDFFSLLDGVVIPLVTYRWTYRYTYTLDVGGECASLPLFHEHLAASLSTESAAKFLSDEGIAARMASSFSTLCQTFMASLSLLLAARDNPPMSVGHSMEELTKCGENCIGYLLLAVRMVLKSLAEPSARILNGKGAETFIEAIKNLIFVILYTDEIKYAPETCAKHVHGYHLLDACAEAAGVADKVAGAETSDRAVLATVANSISDAQGLQDIFVGIIQTIYA</sequence>
<dbReference type="OrthoDB" id="18431at2759"/>
<dbReference type="InterPro" id="IPR000904">
    <property type="entry name" value="Sec7_dom"/>
</dbReference>